<organism evidence="2 3">
    <name type="scientific">Variovorax ureilyticus</name>
    <dbReference type="NCBI Taxonomy" id="1836198"/>
    <lineage>
        <taxon>Bacteria</taxon>
        <taxon>Pseudomonadati</taxon>
        <taxon>Pseudomonadota</taxon>
        <taxon>Betaproteobacteria</taxon>
        <taxon>Burkholderiales</taxon>
        <taxon>Comamonadaceae</taxon>
        <taxon>Variovorax</taxon>
    </lineage>
</organism>
<dbReference type="RefSeq" id="WP_340356808.1">
    <property type="nucleotide sequence ID" value="NZ_JBBKZU010000004.1"/>
</dbReference>
<evidence type="ECO:0000259" key="1">
    <source>
        <dbReference type="Pfam" id="PF00485"/>
    </source>
</evidence>
<reference evidence="2 3" key="1">
    <citation type="submission" date="2024-03" db="EMBL/GenBank/DDBJ databases">
        <title>Novel species of the genus Variovorax.</title>
        <authorList>
            <person name="Liu Q."/>
            <person name="Xin Y.-H."/>
        </authorList>
    </citation>
    <scope>NUCLEOTIDE SEQUENCE [LARGE SCALE GENOMIC DNA]</scope>
    <source>
        <strain evidence="2 3">KACC 18899</strain>
    </source>
</reference>
<dbReference type="Gene3D" id="3.40.50.300">
    <property type="entry name" value="P-loop containing nucleotide triphosphate hydrolases"/>
    <property type="match status" value="2"/>
</dbReference>
<accession>A0ABU8VE94</accession>
<feature type="domain" description="Phosphoribulokinase/uridine kinase" evidence="1">
    <location>
        <begin position="24"/>
        <end position="202"/>
    </location>
</feature>
<gene>
    <name evidence="2" type="ORF">WKW77_10610</name>
</gene>
<dbReference type="SUPFAM" id="SSF52540">
    <property type="entry name" value="P-loop containing nucleoside triphosphate hydrolases"/>
    <property type="match status" value="1"/>
</dbReference>
<dbReference type="GO" id="GO:0016301">
    <property type="term" value="F:kinase activity"/>
    <property type="evidence" value="ECO:0007669"/>
    <property type="project" value="UniProtKB-KW"/>
</dbReference>
<keyword evidence="2" id="KW-0808">Transferase</keyword>
<comment type="caution">
    <text evidence="2">The sequence shown here is derived from an EMBL/GenBank/DDBJ whole genome shotgun (WGS) entry which is preliminary data.</text>
</comment>
<name>A0ABU8VE94_9BURK</name>
<proteinExistence type="predicted"/>
<dbReference type="PANTHER" id="PTHR10285">
    <property type="entry name" value="URIDINE KINASE"/>
    <property type="match status" value="1"/>
</dbReference>
<dbReference type="InterPro" id="IPR027417">
    <property type="entry name" value="P-loop_NTPase"/>
</dbReference>
<dbReference type="NCBIfam" id="NF006743">
    <property type="entry name" value="PRK09270.1-2"/>
    <property type="match status" value="1"/>
</dbReference>
<evidence type="ECO:0000313" key="2">
    <source>
        <dbReference type="EMBL" id="MEJ8811517.1"/>
    </source>
</evidence>
<dbReference type="Proteomes" id="UP001365846">
    <property type="component" value="Unassembled WGS sequence"/>
</dbReference>
<dbReference type="InterPro" id="IPR006083">
    <property type="entry name" value="PRK/URK"/>
</dbReference>
<dbReference type="Pfam" id="PF00485">
    <property type="entry name" value="PRK"/>
    <property type="match status" value="1"/>
</dbReference>
<sequence>MIELPASALARIDRLLAGGQRRLLGLVGAPGSGKSTLAQALLAALSPGRAQVVPMDGFHLANVELRRLGRADRKGAPDTFDSAGYVALLRRLREQREEETVYAPEFRREIEEPIAGAIAVLPQTQLVITEGNYLLLREGPWAGAAPLLDEVWYVDVDDDLRRERLVRRHEQFGRSRDAALAWVAHTDEPNARRIAATQDRAQHVIRLD</sequence>
<keyword evidence="3" id="KW-1185">Reference proteome</keyword>
<evidence type="ECO:0000313" key="3">
    <source>
        <dbReference type="Proteomes" id="UP001365846"/>
    </source>
</evidence>
<protein>
    <submittedName>
        <fullName evidence="2">Nucleoside/nucleotide kinase family protein</fullName>
    </submittedName>
</protein>
<keyword evidence="2" id="KW-0418">Kinase</keyword>
<dbReference type="EMBL" id="JBBKZU010000004">
    <property type="protein sequence ID" value="MEJ8811517.1"/>
    <property type="molecule type" value="Genomic_DNA"/>
</dbReference>